<keyword evidence="1" id="KW-0812">Transmembrane</keyword>
<dbReference type="STRING" id="318479.A0A0N4U4F5"/>
<sequence length="208" mass="24422">MRTWLILIMHNVCVHITVSTNLQFAINAERKQIFENTQTQLVPHSNTVRCLSCMSKFYEAVWPSLSAIYKRPKNFTDHCDTENVNINLIPITYCPTICVRMWEEAVVAGIRIKGNIRGCLSEILHNGFNQTIITWYRWMHRDSCRQYRKRELFKLSTEQSDESYVTVCTCYDDFCNAATRSNAPHRSLFMLFLFCFSIIITLLPVYRL</sequence>
<dbReference type="WBParaSite" id="DME_0000166301-mRNA-1">
    <property type="protein sequence ID" value="DME_0000166301-mRNA-1"/>
    <property type="gene ID" value="DME_0000166301"/>
</dbReference>
<reference evidence="3 5" key="2">
    <citation type="submission" date="2018-11" db="EMBL/GenBank/DDBJ databases">
        <authorList>
            <consortium name="Pathogen Informatics"/>
        </authorList>
    </citation>
    <scope>NUCLEOTIDE SEQUENCE [LARGE SCALE GENOMIC DNA]</scope>
</reference>
<feature type="transmembrane region" description="Helical" evidence="1">
    <location>
        <begin position="188"/>
        <end position="206"/>
    </location>
</feature>
<keyword evidence="1" id="KW-0472">Membrane</keyword>
<dbReference type="GO" id="GO:0042048">
    <property type="term" value="P:olfactory behavior"/>
    <property type="evidence" value="ECO:0007669"/>
    <property type="project" value="TreeGrafter"/>
</dbReference>
<dbReference type="Pfam" id="PF06579">
    <property type="entry name" value="Ly-6_related"/>
    <property type="match status" value="1"/>
</dbReference>
<feature type="signal peptide" evidence="2">
    <location>
        <begin position="1"/>
        <end position="19"/>
    </location>
</feature>
<proteinExistence type="predicted"/>
<dbReference type="Proteomes" id="UP000274756">
    <property type="component" value="Unassembled WGS sequence"/>
</dbReference>
<dbReference type="InterPro" id="IPR010558">
    <property type="entry name" value="Ly-6-related"/>
</dbReference>
<dbReference type="AlphaFoldDB" id="A0A0N4U4F5"/>
<feature type="chain" id="PRO_5041039123" evidence="2">
    <location>
        <begin position="20"/>
        <end position="208"/>
    </location>
</feature>
<dbReference type="PANTHER" id="PTHR34722:SF1">
    <property type="entry name" value="HOMOLOG OF ODR-2 (TWO)"/>
    <property type="match status" value="1"/>
</dbReference>
<gene>
    <name evidence="3" type="ORF">DME_LOCUS6023</name>
</gene>
<keyword evidence="2" id="KW-0732">Signal</keyword>
<dbReference type="PANTHER" id="PTHR34722">
    <property type="entry name" value="HOMOLOG OF ODR-2 (TWO)-RELATED"/>
    <property type="match status" value="1"/>
</dbReference>
<evidence type="ECO:0000313" key="3">
    <source>
        <dbReference type="EMBL" id="VDN56050.1"/>
    </source>
</evidence>
<keyword evidence="5" id="KW-1185">Reference proteome</keyword>
<dbReference type="GO" id="GO:1990834">
    <property type="term" value="P:response to odorant"/>
    <property type="evidence" value="ECO:0007669"/>
    <property type="project" value="TreeGrafter"/>
</dbReference>
<protein>
    <submittedName>
        <fullName evidence="6">Protein quiver</fullName>
    </submittedName>
</protein>
<evidence type="ECO:0000256" key="1">
    <source>
        <dbReference type="SAM" id="Phobius"/>
    </source>
</evidence>
<evidence type="ECO:0000313" key="6">
    <source>
        <dbReference type="WBParaSite" id="DME_0000166301-mRNA-1"/>
    </source>
</evidence>
<dbReference type="GO" id="GO:0043025">
    <property type="term" value="C:neuronal cell body"/>
    <property type="evidence" value="ECO:0007669"/>
    <property type="project" value="TreeGrafter"/>
</dbReference>
<organism evidence="4 6">
    <name type="scientific">Dracunculus medinensis</name>
    <name type="common">Guinea worm</name>
    <dbReference type="NCBI Taxonomy" id="318479"/>
    <lineage>
        <taxon>Eukaryota</taxon>
        <taxon>Metazoa</taxon>
        <taxon>Ecdysozoa</taxon>
        <taxon>Nematoda</taxon>
        <taxon>Chromadorea</taxon>
        <taxon>Rhabditida</taxon>
        <taxon>Spirurina</taxon>
        <taxon>Dracunculoidea</taxon>
        <taxon>Dracunculidae</taxon>
        <taxon>Dracunculus</taxon>
    </lineage>
</organism>
<reference evidence="6" key="1">
    <citation type="submission" date="2017-02" db="UniProtKB">
        <authorList>
            <consortium name="WormBaseParasite"/>
        </authorList>
    </citation>
    <scope>IDENTIFICATION</scope>
</reference>
<name>A0A0N4U4F5_DRAME</name>
<evidence type="ECO:0000313" key="4">
    <source>
        <dbReference type="Proteomes" id="UP000038040"/>
    </source>
</evidence>
<accession>A0A0N4U4F5</accession>
<keyword evidence="1" id="KW-1133">Transmembrane helix</keyword>
<dbReference type="GO" id="GO:0030424">
    <property type="term" value="C:axon"/>
    <property type="evidence" value="ECO:0007669"/>
    <property type="project" value="TreeGrafter"/>
</dbReference>
<dbReference type="OrthoDB" id="5824333at2759"/>
<dbReference type="EMBL" id="UYYG01001154">
    <property type="protein sequence ID" value="VDN56050.1"/>
    <property type="molecule type" value="Genomic_DNA"/>
</dbReference>
<evidence type="ECO:0000256" key="2">
    <source>
        <dbReference type="SAM" id="SignalP"/>
    </source>
</evidence>
<evidence type="ECO:0000313" key="5">
    <source>
        <dbReference type="Proteomes" id="UP000274756"/>
    </source>
</evidence>
<dbReference type="Proteomes" id="UP000038040">
    <property type="component" value="Unplaced"/>
</dbReference>